<dbReference type="Gene3D" id="1.10.10.10">
    <property type="entry name" value="Winged helix-like DNA-binding domain superfamily/Winged helix DNA-binding domain"/>
    <property type="match status" value="1"/>
</dbReference>
<dbReference type="RefSeq" id="WP_378249176.1">
    <property type="nucleotide sequence ID" value="NZ_JBHSKF010000010.1"/>
</dbReference>
<proteinExistence type="predicted"/>
<dbReference type="Pfam" id="PF00486">
    <property type="entry name" value="Trans_reg_C"/>
    <property type="match status" value="1"/>
</dbReference>
<sequence>MTVLRTIDGSELPLVVCVGTSSDQLAAIAAAGGGGVALLYVPDAHALRTAFAGELPSGHRVVECGKLRLDADLREATWHGVPLPLSARDFDLLMTLAGDPGRVWSFSELTQHVWGRTYVGDSQAVVSAVKRLRRSLRESARGVEVESVRGVGYRLAVPHPSH</sequence>
<feature type="DNA-binding region" description="OmpR/PhoB-type" evidence="2">
    <location>
        <begin position="59"/>
        <end position="157"/>
    </location>
</feature>
<keyword evidence="5" id="KW-1185">Reference proteome</keyword>
<evidence type="ECO:0000256" key="1">
    <source>
        <dbReference type="ARBA" id="ARBA00023125"/>
    </source>
</evidence>
<evidence type="ECO:0000313" key="4">
    <source>
        <dbReference type="EMBL" id="MFC5289332.1"/>
    </source>
</evidence>
<dbReference type="EMBL" id="JBHSKF010000010">
    <property type="protein sequence ID" value="MFC5289332.1"/>
    <property type="molecule type" value="Genomic_DNA"/>
</dbReference>
<evidence type="ECO:0000259" key="3">
    <source>
        <dbReference type="PROSITE" id="PS51755"/>
    </source>
</evidence>
<comment type="caution">
    <text evidence="4">The sequence shown here is derived from an EMBL/GenBank/DDBJ whole genome shotgun (WGS) entry which is preliminary data.</text>
</comment>
<name>A0ABW0EPS3_9PSEU</name>
<dbReference type="InterPro" id="IPR036388">
    <property type="entry name" value="WH-like_DNA-bd_sf"/>
</dbReference>
<dbReference type="SUPFAM" id="SSF46894">
    <property type="entry name" value="C-terminal effector domain of the bipartite response regulators"/>
    <property type="match status" value="1"/>
</dbReference>
<dbReference type="InterPro" id="IPR016032">
    <property type="entry name" value="Sig_transdc_resp-reg_C-effctor"/>
</dbReference>
<dbReference type="Proteomes" id="UP001596157">
    <property type="component" value="Unassembled WGS sequence"/>
</dbReference>
<accession>A0ABW0EPS3</accession>
<keyword evidence="1 2" id="KW-0238">DNA-binding</keyword>
<dbReference type="CDD" id="cd00383">
    <property type="entry name" value="trans_reg_C"/>
    <property type="match status" value="1"/>
</dbReference>
<reference evidence="5" key="1">
    <citation type="journal article" date="2019" name="Int. J. Syst. Evol. Microbiol.">
        <title>The Global Catalogue of Microorganisms (GCM) 10K type strain sequencing project: providing services to taxonomists for standard genome sequencing and annotation.</title>
        <authorList>
            <consortium name="The Broad Institute Genomics Platform"/>
            <consortium name="The Broad Institute Genome Sequencing Center for Infectious Disease"/>
            <person name="Wu L."/>
            <person name="Ma J."/>
        </authorList>
    </citation>
    <scope>NUCLEOTIDE SEQUENCE [LARGE SCALE GENOMIC DNA]</scope>
    <source>
        <strain evidence="5">CCUG 59778</strain>
    </source>
</reference>
<evidence type="ECO:0000256" key="2">
    <source>
        <dbReference type="PROSITE-ProRule" id="PRU01091"/>
    </source>
</evidence>
<gene>
    <name evidence="4" type="ORF">ACFPM7_19955</name>
</gene>
<protein>
    <submittedName>
        <fullName evidence="4">Winged helix-turn-helix domain-containing protein</fullName>
    </submittedName>
</protein>
<feature type="domain" description="OmpR/PhoB-type" evidence="3">
    <location>
        <begin position="59"/>
        <end position="157"/>
    </location>
</feature>
<dbReference type="PROSITE" id="PS51755">
    <property type="entry name" value="OMPR_PHOB"/>
    <property type="match status" value="1"/>
</dbReference>
<evidence type="ECO:0000313" key="5">
    <source>
        <dbReference type="Proteomes" id="UP001596157"/>
    </source>
</evidence>
<dbReference type="InterPro" id="IPR001867">
    <property type="entry name" value="OmpR/PhoB-type_DNA-bd"/>
</dbReference>
<dbReference type="SMART" id="SM00862">
    <property type="entry name" value="Trans_reg_C"/>
    <property type="match status" value="1"/>
</dbReference>
<organism evidence="4 5">
    <name type="scientific">Actinokineospora guangxiensis</name>
    <dbReference type="NCBI Taxonomy" id="1490288"/>
    <lineage>
        <taxon>Bacteria</taxon>
        <taxon>Bacillati</taxon>
        <taxon>Actinomycetota</taxon>
        <taxon>Actinomycetes</taxon>
        <taxon>Pseudonocardiales</taxon>
        <taxon>Pseudonocardiaceae</taxon>
        <taxon>Actinokineospora</taxon>
    </lineage>
</organism>